<dbReference type="EMBL" id="CABP01000178">
    <property type="protein sequence ID" value="CBI06413.1"/>
    <property type="molecule type" value="Genomic_DNA"/>
</dbReference>
<feature type="compositionally biased region" description="Basic and acidic residues" evidence="1">
    <location>
        <begin position="210"/>
        <end position="219"/>
    </location>
</feature>
<feature type="region of interest" description="Disordered" evidence="1">
    <location>
        <begin position="210"/>
        <end position="237"/>
    </location>
</feature>
<feature type="domain" description="EAL" evidence="2">
    <location>
        <begin position="1"/>
        <end position="218"/>
    </location>
</feature>
<organism evidence="3">
    <name type="scientific">mine drainage metagenome</name>
    <dbReference type="NCBI Taxonomy" id="410659"/>
    <lineage>
        <taxon>unclassified sequences</taxon>
        <taxon>metagenomes</taxon>
        <taxon>ecological metagenomes</taxon>
    </lineage>
</organism>
<dbReference type="InterPro" id="IPR050706">
    <property type="entry name" value="Cyclic-di-GMP_PDE-like"/>
</dbReference>
<protein>
    <recommendedName>
        <fullName evidence="2">EAL domain-containing protein</fullName>
    </recommendedName>
</protein>
<accession>E6QGP9</accession>
<reference evidence="3" key="1">
    <citation type="submission" date="2009-10" db="EMBL/GenBank/DDBJ databases">
        <title>Diversity of trophic interactions inside an arsenic-rich microbial ecosystem.</title>
        <authorList>
            <person name="Bertin P.N."/>
            <person name="Heinrich-Salmeron A."/>
            <person name="Pelletier E."/>
            <person name="Goulhen-Chollet F."/>
            <person name="Arsene-Ploetze F."/>
            <person name="Gallien S."/>
            <person name="Calteau A."/>
            <person name="Vallenet D."/>
            <person name="Casiot C."/>
            <person name="Chane-Woon-Ming B."/>
            <person name="Giloteaux L."/>
            <person name="Barakat M."/>
            <person name="Bonnefoy V."/>
            <person name="Bruneel O."/>
            <person name="Chandler M."/>
            <person name="Cleiss J."/>
            <person name="Duran R."/>
            <person name="Elbaz-Poulichet F."/>
            <person name="Fonknechten N."/>
            <person name="Lauga B."/>
            <person name="Mornico D."/>
            <person name="Ortet P."/>
            <person name="Schaeffer C."/>
            <person name="Siguier P."/>
            <person name="Alexander Thil Smith A."/>
            <person name="Van Dorsselaer A."/>
            <person name="Weissenbach J."/>
            <person name="Medigue C."/>
            <person name="Le Paslier D."/>
        </authorList>
    </citation>
    <scope>NUCLEOTIDE SEQUENCE</scope>
</reference>
<evidence type="ECO:0000256" key="1">
    <source>
        <dbReference type="SAM" id="MobiDB-lite"/>
    </source>
</evidence>
<dbReference type="AlphaFoldDB" id="E6QGP9"/>
<dbReference type="Pfam" id="PF00563">
    <property type="entry name" value="EAL"/>
    <property type="match status" value="1"/>
</dbReference>
<dbReference type="InterPro" id="IPR001633">
    <property type="entry name" value="EAL_dom"/>
</dbReference>
<dbReference type="GO" id="GO:0071111">
    <property type="term" value="F:cyclic-guanylate-specific phosphodiesterase activity"/>
    <property type="evidence" value="ECO:0007669"/>
    <property type="project" value="InterPro"/>
</dbReference>
<dbReference type="PROSITE" id="PS50883">
    <property type="entry name" value="EAL"/>
    <property type="match status" value="1"/>
</dbReference>
<sequence>MKYRLEPIVDLLTSDVVGQELLAGESHCPDWSEAEWRDWYAFLEKEVPLLLPELSGLLFINLDGHQLLDWHVAGSIRSLRDHARRIVIEWTEQRFHDEQLVDVLAKLNFLKGLGFRIAIDDIGAGAGVDGLGRAGAVKASFCKIDGPYFQAIRDKGPEYLRGLCQHLSHNGARVVVEWVETEEDYRLALAAGAHLGQGWFWTRDGSDGRKPLAGREPHVKRTLSASAAVEQEEQGES</sequence>
<gene>
    <name evidence="3" type="ORF">CARN5_0074</name>
</gene>
<proteinExistence type="predicted"/>
<dbReference type="SUPFAM" id="SSF141868">
    <property type="entry name" value="EAL domain-like"/>
    <property type="match status" value="1"/>
</dbReference>
<dbReference type="Gene3D" id="3.20.20.450">
    <property type="entry name" value="EAL domain"/>
    <property type="match status" value="1"/>
</dbReference>
<dbReference type="InterPro" id="IPR035919">
    <property type="entry name" value="EAL_sf"/>
</dbReference>
<evidence type="ECO:0000259" key="2">
    <source>
        <dbReference type="PROSITE" id="PS50883"/>
    </source>
</evidence>
<dbReference type="PANTHER" id="PTHR33121:SF76">
    <property type="entry name" value="SIGNALING PROTEIN"/>
    <property type="match status" value="1"/>
</dbReference>
<name>E6QGP9_9ZZZZ</name>
<evidence type="ECO:0000313" key="3">
    <source>
        <dbReference type="EMBL" id="CBI06413.1"/>
    </source>
</evidence>
<dbReference type="SMART" id="SM00052">
    <property type="entry name" value="EAL"/>
    <property type="match status" value="1"/>
</dbReference>
<dbReference type="PANTHER" id="PTHR33121">
    <property type="entry name" value="CYCLIC DI-GMP PHOSPHODIESTERASE PDEF"/>
    <property type="match status" value="1"/>
</dbReference>
<comment type="caution">
    <text evidence="3">The sequence shown here is derived from an EMBL/GenBank/DDBJ whole genome shotgun (WGS) entry which is preliminary data.</text>
</comment>